<evidence type="ECO:0000256" key="7">
    <source>
        <dbReference type="ARBA" id="ARBA00035421"/>
    </source>
</evidence>
<dbReference type="PANTHER" id="PTHR37799:SF1">
    <property type="entry name" value="SMALL RIBOSOMAL SUBUNIT PROTEIN MS23"/>
    <property type="match status" value="1"/>
</dbReference>
<evidence type="ECO:0000256" key="6">
    <source>
        <dbReference type="ARBA" id="ARBA00035137"/>
    </source>
</evidence>
<dbReference type="Pfam" id="PF13741">
    <property type="entry name" value="MRP-S25"/>
    <property type="match status" value="2"/>
</dbReference>
<evidence type="ECO:0000256" key="8">
    <source>
        <dbReference type="SAM" id="MobiDB-lite"/>
    </source>
</evidence>
<comment type="similarity">
    <text evidence="2">Belongs to the mitochondrion-specific ribosomal protein mS23 family.</text>
</comment>
<accession>A0A8S0W9S9</accession>
<proteinExistence type="inferred from homology"/>
<evidence type="ECO:0000256" key="3">
    <source>
        <dbReference type="ARBA" id="ARBA00022980"/>
    </source>
</evidence>
<comment type="subcellular location">
    <subcellularLocation>
        <location evidence="1">Mitochondrion</location>
    </subcellularLocation>
</comment>
<reference evidence="9 10" key="1">
    <citation type="submission" date="2020-01" db="EMBL/GenBank/DDBJ databases">
        <authorList>
            <person name="Gupta K D."/>
        </authorList>
    </citation>
    <scope>NUCLEOTIDE SEQUENCE [LARGE SCALE GENOMIC DNA]</scope>
</reference>
<sequence>MVRRIASQVHQQVSRLMRGNYIKKEPAWYQAVLDNPPLALPPKAPPPRTPYDQKPATSSKLRPHSVRPLSIYYIEDDIRRQFFRDHPFEAFRPTTLVESDRIEDPHPIAGETWTRLRQRGRNPTPEDAVQFCLNLYQYHGMSLSDAYGRAVAQFRALRSEHHIMTSFAAQEAEELGSTFGESEVESIFEASKRSIATWERKEEMDEGIAAARKRWKAIVGRSHGPNQWTKGVEYVRLWQEGNKPNYMPALTDPVQEVQAPPVVQPPPPPTTNKKGPGAKPAGSMESDPLNLGRRI</sequence>
<dbReference type="OrthoDB" id="5542239at2759"/>
<feature type="compositionally biased region" description="Pro residues" evidence="8">
    <location>
        <begin position="39"/>
        <end position="49"/>
    </location>
</feature>
<name>A0A8S0W9S9_CYCAE</name>
<dbReference type="Proteomes" id="UP000467700">
    <property type="component" value="Unassembled WGS sequence"/>
</dbReference>
<feature type="region of interest" description="Disordered" evidence="8">
    <location>
        <begin position="255"/>
        <end position="295"/>
    </location>
</feature>
<evidence type="ECO:0000256" key="4">
    <source>
        <dbReference type="ARBA" id="ARBA00023128"/>
    </source>
</evidence>
<evidence type="ECO:0000256" key="5">
    <source>
        <dbReference type="ARBA" id="ARBA00023274"/>
    </source>
</evidence>
<evidence type="ECO:0000256" key="2">
    <source>
        <dbReference type="ARBA" id="ARBA00009864"/>
    </source>
</evidence>
<comment type="caution">
    <text evidence="9">The sequence shown here is derived from an EMBL/GenBank/DDBJ whole genome shotgun (WGS) entry which is preliminary data.</text>
</comment>
<keyword evidence="5" id="KW-0687">Ribonucleoprotein</keyword>
<gene>
    <name evidence="9" type="ORF">AAE3_LOCUS10294</name>
</gene>
<dbReference type="InterPro" id="IPR016939">
    <property type="entry name" value="Ribosomal_mS23_fun"/>
</dbReference>
<dbReference type="EMBL" id="CACVBS010000065">
    <property type="protein sequence ID" value="CAA7267998.1"/>
    <property type="molecule type" value="Genomic_DNA"/>
</dbReference>
<dbReference type="AlphaFoldDB" id="A0A8S0W9S9"/>
<keyword evidence="3" id="KW-0689">Ribosomal protein</keyword>
<keyword evidence="10" id="KW-1185">Reference proteome</keyword>
<evidence type="ECO:0000256" key="1">
    <source>
        <dbReference type="ARBA" id="ARBA00004173"/>
    </source>
</evidence>
<organism evidence="9 10">
    <name type="scientific">Cyclocybe aegerita</name>
    <name type="common">Black poplar mushroom</name>
    <name type="synonym">Agrocybe aegerita</name>
    <dbReference type="NCBI Taxonomy" id="1973307"/>
    <lineage>
        <taxon>Eukaryota</taxon>
        <taxon>Fungi</taxon>
        <taxon>Dikarya</taxon>
        <taxon>Basidiomycota</taxon>
        <taxon>Agaricomycotina</taxon>
        <taxon>Agaricomycetes</taxon>
        <taxon>Agaricomycetidae</taxon>
        <taxon>Agaricales</taxon>
        <taxon>Agaricineae</taxon>
        <taxon>Bolbitiaceae</taxon>
        <taxon>Cyclocybe</taxon>
    </lineage>
</organism>
<evidence type="ECO:0000313" key="10">
    <source>
        <dbReference type="Proteomes" id="UP000467700"/>
    </source>
</evidence>
<keyword evidence="4" id="KW-0496">Mitochondrion</keyword>
<dbReference type="PANTHER" id="PTHR37799">
    <property type="entry name" value="37S RIBOSOMAL PROTEIN S25, MITOCHONDRIAL"/>
    <property type="match status" value="1"/>
</dbReference>
<dbReference type="GO" id="GO:0003735">
    <property type="term" value="F:structural constituent of ribosome"/>
    <property type="evidence" value="ECO:0007669"/>
    <property type="project" value="InterPro"/>
</dbReference>
<evidence type="ECO:0000313" key="9">
    <source>
        <dbReference type="EMBL" id="CAA7267998.1"/>
    </source>
</evidence>
<protein>
    <recommendedName>
        <fullName evidence="6">Small ribosomal subunit protein mS23</fullName>
    </recommendedName>
    <alternativeName>
        <fullName evidence="7">37S ribosomal protein S25, mitochondrial</fullName>
    </alternativeName>
</protein>
<feature type="region of interest" description="Disordered" evidence="8">
    <location>
        <begin position="39"/>
        <end position="61"/>
    </location>
</feature>
<dbReference type="GO" id="GO:0005763">
    <property type="term" value="C:mitochondrial small ribosomal subunit"/>
    <property type="evidence" value="ECO:0007669"/>
    <property type="project" value="InterPro"/>
</dbReference>